<dbReference type="PROSITE" id="PS01315">
    <property type="entry name" value="CDS"/>
    <property type="match status" value="1"/>
</dbReference>
<organism evidence="19 20">
    <name type="scientific">Ambrosiozyma monospora</name>
    <name type="common">Yeast</name>
    <name type="synonym">Endomycopsis monosporus</name>
    <dbReference type="NCBI Taxonomy" id="43982"/>
    <lineage>
        <taxon>Eukaryota</taxon>
        <taxon>Fungi</taxon>
        <taxon>Dikarya</taxon>
        <taxon>Ascomycota</taxon>
        <taxon>Saccharomycotina</taxon>
        <taxon>Pichiomycetes</taxon>
        <taxon>Pichiales</taxon>
        <taxon>Pichiaceae</taxon>
        <taxon>Ambrosiozyma</taxon>
    </lineage>
</organism>
<keyword evidence="14 16" id="KW-0594">Phospholipid biosynthesis</keyword>
<dbReference type="GO" id="GO:0005789">
    <property type="term" value="C:endoplasmic reticulum membrane"/>
    <property type="evidence" value="ECO:0007669"/>
    <property type="project" value="TreeGrafter"/>
</dbReference>
<evidence type="ECO:0000313" key="20">
    <source>
        <dbReference type="Proteomes" id="UP001165063"/>
    </source>
</evidence>
<keyword evidence="7 16" id="KW-0444">Lipid biosynthesis</keyword>
<dbReference type="InterPro" id="IPR016720">
    <property type="entry name" value="PC_Trfase_euk"/>
</dbReference>
<evidence type="ECO:0000256" key="6">
    <source>
        <dbReference type="ARBA" id="ARBA00012487"/>
    </source>
</evidence>
<comment type="caution">
    <text evidence="19">The sequence shown here is derived from an EMBL/GenBank/DDBJ whole genome shotgun (WGS) entry which is preliminary data.</text>
</comment>
<proteinExistence type="inferred from homology"/>
<evidence type="ECO:0000256" key="10">
    <source>
        <dbReference type="ARBA" id="ARBA00022695"/>
    </source>
</evidence>
<dbReference type="EMBL" id="BSXU01002155">
    <property type="protein sequence ID" value="GMG34813.1"/>
    <property type="molecule type" value="Genomic_DNA"/>
</dbReference>
<feature type="compositionally biased region" description="Low complexity" evidence="18">
    <location>
        <begin position="10"/>
        <end position="19"/>
    </location>
</feature>
<evidence type="ECO:0000256" key="13">
    <source>
        <dbReference type="ARBA" id="ARBA00023136"/>
    </source>
</evidence>
<evidence type="ECO:0000256" key="11">
    <source>
        <dbReference type="ARBA" id="ARBA00022989"/>
    </source>
</evidence>
<feature type="transmembrane region" description="Helical" evidence="16">
    <location>
        <begin position="151"/>
        <end position="174"/>
    </location>
</feature>
<evidence type="ECO:0000256" key="18">
    <source>
        <dbReference type="SAM" id="MobiDB-lite"/>
    </source>
</evidence>
<keyword evidence="12 16" id="KW-0443">Lipid metabolism</keyword>
<evidence type="ECO:0000256" key="4">
    <source>
        <dbReference type="ARBA" id="ARBA00005189"/>
    </source>
</evidence>
<comment type="subcellular location">
    <subcellularLocation>
        <location evidence="2">Membrane</location>
        <topology evidence="2">Multi-pass membrane protein</topology>
    </subcellularLocation>
</comment>
<evidence type="ECO:0000256" key="8">
    <source>
        <dbReference type="ARBA" id="ARBA00022679"/>
    </source>
</evidence>
<dbReference type="Pfam" id="PF01148">
    <property type="entry name" value="CTP_transf_1"/>
    <property type="match status" value="1"/>
</dbReference>
<keyword evidence="20" id="KW-1185">Reference proteome</keyword>
<dbReference type="AlphaFoldDB" id="A0A9W6Z106"/>
<feature type="transmembrane region" description="Helical" evidence="16">
    <location>
        <begin position="186"/>
        <end position="208"/>
    </location>
</feature>
<dbReference type="PIRSF" id="PIRSF018269">
    <property type="entry name" value="PC_trans_euk"/>
    <property type="match status" value="1"/>
</dbReference>
<keyword evidence="13 16" id="KW-0472">Membrane</keyword>
<keyword evidence="8 16" id="KW-0808">Transferase</keyword>
<dbReference type="PANTHER" id="PTHR13773">
    <property type="entry name" value="PHOSPHATIDATE CYTIDYLYLTRANSFERASE"/>
    <property type="match status" value="1"/>
</dbReference>
<dbReference type="OrthoDB" id="10260889at2759"/>
<dbReference type="GO" id="GO:0004605">
    <property type="term" value="F:phosphatidate cytidylyltransferase activity"/>
    <property type="evidence" value="ECO:0007669"/>
    <property type="project" value="UniProtKB-UniRule"/>
</dbReference>
<dbReference type="PANTHER" id="PTHR13773:SF8">
    <property type="entry name" value="PHOSPHATIDATE CYTIDYLYLTRANSFERASE, PHOTORECEPTOR-SPECIFIC"/>
    <property type="match status" value="1"/>
</dbReference>
<evidence type="ECO:0000256" key="12">
    <source>
        <dbReference type="ARBA" id="ARBA00023098"/>
    </source>
</evidence>
<keyword evidence="10 16" id="KW-0548">Nucleotidyltransferase</keyword>
<gene>
    <name evidence="19" type="ORF">Amon01_000445400</name>
</gene>
<comment type="pathway">
    <text evidence="3 16 17">Phospholipid metabolism; CDP-diacylglycerol biosynthesis; CDP-diacylglycerol from sn-glycerol 3-phosphate: step 3/3.</text>
</comment>
<dbReference type="InterPro" id="IPR000374">
    <property type="entry name" value="PC_trans"/>
</dbReference>
<evidence type="ECO:0000256" key="17">
    <source>
        <dbReference type="RuleBase" id="RU003938"/>
    </source>
</evidence>
<feature type="transmembrane region" description="Helical" evidence="16">
    <location>
        <begin position="214"/>
        <end position="236"/>
    </location>
</feature>
<dbReference type="Proteomes" id="UP001165063">
    <property type="component" value="Unassembled WGS sequence"/>
</dbReference>
<evidence type="ECO:0000256" key="14">
    <source>
        <dbReference type="ARBA" id="ARBA00023209"/>
    </source>
</evidence>
<evidence type="ECO:0000256" key="7">
    <source>
        <dbReference type="ARBA" id="ARBA00022516"/>
    </source>
</evidence>
<keyword evidence="11 16" id="KW-1133">Transmembrane helix</keyword>
<keyword evidence="15 16" id="KW-1208">Phospholipid metabolism</keyword>
<name>A0A9W6Z106_AMBMO</name>
<feature type="transmembrane region" description="Helical" evidence="16">
    <location>
        <begin position="78"/>
        <end position="99"/>
    </location>
</feature>
<dbReference type="EC" id="2.7.7.41" evidence="6 16"/>
<protein>
    <recommendedName>
        <fullName evidence="6 16">Phosphatidate cytidylyltransferase</fullName>
        <ecNumber evidence="6 16">2.7.7.41</ecNumber>
    </recommendedName>
</protein>
<evidence type="ECO:0000256" key="1">
    <source>
        <dbReference type="ARBA" id="ARBA00001698"/>
    </source>
</evidence>
<evidence type="ECO:0000256" key="3">
    <source>
        <dbReference type="ARBA" id="ARBA00005119"/>
    </source>
</evidence>
<comment type="pathway">
    <text evidence="4">Lipid metabolism.</text>
</comment>
<feature type="transmembrane region" description="Helical" evidence="16">
    <location>
        <begin position="325"/>
        <end position="347"/>
    </location>
</feature>
<evidence type="ECO:0000256" key="16">
    <source>
        <dbReference type="PIRNR" id="PIRNR018269"/>
    </source>
</evidence>
<feature type="compositionally biased region" description="Basic and acidic residues" evidence="18">
    <location>
        <begin position="25"/>
        <end position="38"/>
    </location>
</feature>
<reference evidence="19" key="1">
    <citation type="submission" date="2023-04" db="EMBL/GenBank/DDBJ databases">
        <title>Ambrosiozyma monospora NBRC 1965.</title>
        <authorList>
            <person name="Ichikawa N."/>
            <person name="Sato H."/>
            <person name="Tonouchi N."/>
        </authorList>
    </citation>
    <scope>NUCLEOTIDE SEQUENCE</scope>
    <source>
        <strain evidence="19">NBRC 1965</strain>
    </source>
</reference>
<evidence type="ECO:0000313" key="19">
    <source>
        <dbReference type="EMBL" id="GMG34813.1"/>
    </source>
</evidence>
<evidence type="ECO:0000256" key="9">
    <source>
        <dbReference type="ARBA" id="ARBA00022692"/>
    </source>
</evidence>
<accession>A0A9W6Z106</accession>
<dbReference type="GO" id="GO:0016024">
    <property type="term" value="P:CDP-diacylglycerol biosynthetic process"/>
    <property type="evidence" value="ECO:0007669"/>
    <property type="project" value="UniProtKB-UniRule"/>
</dbReference>
<feature type="region of interest" description="Disordered" evidence="18">
    <location>
        <begin position="1"/>
        <end position="45"/>
    </location>
</feature>
<evidence type="ECO:0000256" key="2">
    <source>
        <dbReference type="ARBA" id="ARBA00004141"/>
    </source>
</evidence>
<evidence type="ECO:0000256" key="5">
    <source>
        <dbReference type="ARBA" id="ARBA00010185"/>
    </source>
</evidence>
<feature type="transmembrane region" description="Helical" evidence="16">
    <location>
        <begin position="111"/>
        <end position="131"/>
    </location>
</feature>
<comment type="similarity">
    <text evidence="5 16 17">Belongs to the CDS family.</text>
</comment>
<feature type="transmembrane region" description="Helical" evidence="16">
    <location>
        <begin position="54"/>
        <end position="72"/>
    </location>
</feature>
<keyword evidence="9 16" id="KW-0812">Transmembrane</keyword>
<feature type="transmembrane region" description="Helical" evidence="16">
    <location>
        <begin position="248"/>
        <end position="270"/>
    </location>
</feature>
<sequence>MPKAQHAKPKATAQQTAKSQPKKKSPSEDKKQHKDSKQKPAPVVNEHEKKKQTFIVRTIWTLVMIVGMFSIISAGPLWTIAFVILLQIMVFKECIAITSKGAQNEDLQHSSYLNWYFLATTLFYLEGRSLIKYTFAFLLGSSYTPSLALKLLIHHKFICYCLYVLGFVGFVALLRTNSLKAQFTQLCITHMLLIFVISQGYCIVNNIMHGMFWFLFPAGLVITNDIFAYLCGITFGKTQLISISPKKTVEGFVGAWVCTTIMSILLTYIISNSYYFICPVNGNLSVNCLSGITCDPNPVFIEQIFTLPVDLAKLLGRDYIYLKPIYLHSMVLATFASLFAPFGGFFASGLKRAVKVKDFGDTIPGHGGVADRMDCQFLMGSFSYLYYEAFISTDQFNVGNLLQTIVINLSVEEILVLVTSLLNYLYKMGAIDEDVHNKIIELLI</sequence>
<evidence type="ECO:0000256" key="15">
    <source>
        <dbReference type="ARBA" id="ARBA00023264"/>
    </source>
</evidence>
<comment type="catalytic activity">
    <reaction evidence="1 16 17">
        <text>a 1,2-diacyl-sn-glycero-3-phosphate + CTP + H(+) = a CDP-1,2-diacyl-sn-glycerol + diphosphate</text>
        <dbReference type="Rhea" id="RHEA:16229"/>
        <dbReference type="ChEBI" id="CHEBI:15378"/>
        <dbReference type="ChEBI" id="CHEBI:33019"/>
        <dbReference type="ChEBI" id="CHEBI:37563"/>
        <dbReference type="ChEBI" id="CHEBI:58332"/>
        <dbReference type="ChEBI" id="CHEBI:58608"/>
        <dbReference type="EC" id="2.7.7.41"/>
    </reaction>
</comment>